<sequence>MHPEGCVPAGSKKVEGNHKTYYHMKDIMFLAHEPLLENSVKKAKAKKNRELMEHLLSRKPNYNLDHLIKERVTISLEVIAPGQIEPGKVDAKNNESELRLAQLQHQDLSNEPGALMHLIEEAAAEDDDDNDTKECNTLFKNFNFFLSREEDEEEEQANSSSHGIIPVIIIPLSNLGLFSITAIVPRESLLLIIPAFGGVVSWEGDGSPFKESDEGKAAAAAESSTEGLESAAARSAEELGLTEVESAKKVGPREGLICKTTPYTNLFSKNIRGLGKLGGHVVG</sequence>
<dbReference type="PANTHER" id="PTHR12221:SF6">
    <property type="entry name" value="PESCADILLO HOMOLOG"/>
    <property type="match status" value="1"/>
</dbReference>
<dbReference type="AlphaFoldDB" id="A0AAV9E6I5"/>
<dbReference type="EMBL" id="JAUJYO010000009">
    <property type="protein sequence ID" value="KAK1308806.1"/>
    <property type="molecule type" value="Genomic_DNA"/>
</dbReference>
<dbReference type="GO" id="GO:0000463">
    <property type="term" value="P:maturation of LSU-rRNA from tricistronic rRNA transcript (SSU-rRNA, 5.8S rRNA, LSU-rRNA)"/>
    <property type="evidence" value="ECO:0007669"/>
    <property type="project" value="TreeGrafter"/>
</dbReference>
<gene>
    <name evidence="2" type="ORF">QJS10_CPA09g00706</name>
</gene>
<evidence type="ECO:0000313" key="3">
    <source>
        <dbReference type="Proteomes" id="UP001180020"/>
    </source>
</evidence>
<accession>A0AAV9E6I5</accession>
<dbReference type="GO" id="GO:0003723">
    <property type="term" value="F:RNA binding"/>
    <property type="evidence" value="ECO:0007669"/>
    <property type="project" value="TreeGrafter"/>
</dbReference>
<proteinExistence type="predicted"/>
<dbReference type="Proteomes" id="UP001180020">
    <property type="component" value="Unassembled WGS sequence"/>
</dbReference>
<dbReference type="Pfam" id="PF06732">
    <property type="entry name" value="Pescadillo_N"/>
    <property type="match status" value="1"/>
</dbReference>
<name>A0AAV9E6I5_ACOCL</name>
<organism evidence="2 3">
    <name type="scientific">Acorus calamus</name>
    <name type="common">Sweet flag</name>
    <dbReference type="NCBI Taxonomy" id="4465"/>
    <lineage>
        <taxon>Eukaryota</taxon>
        <taxon>Viridiplantae</taxon>
        <taxon>Streptophyta</taxon>
        <taxon>Embryophyta</taxon>
        <taxon>Tracheophyta</taxon>
        <taxon>Spermatophyta</taxon>
        <taxon>Magnoliopsida</taxon>
        <taxon>Liliopsida</taxon>
        <taxon>Acoraceae</taxon>
        <taxon>Acorus</taxon>
    </lineage>
</organism>
<evidence type="ECO:0000313" key="2">
    <source>
        <dbReference type="EMBL" id="KAK1308806.1"/>
    </source>
</evidence>
<dbReference type="GO" id="GO:0070545">
    <property type="term" value="C:PeBoW complex"/>
    <property type="evidence" value="ECO:0007669"/>
    <property type="project" value="TreeGrafter"/>
</dbReference>
<comment type="caution">
    <text evidence="2">The sequence shown here is derived from an EMBL/GenBank/DDBJ whole genome shotgun (WGS) entry which is preliminary data.</text>
</comment>
<keyword evidence="3" id="KW-1185">Reference proteome</keyword>
<dbReference type="PANTHER" id="PTHR12221">
    <property type="entry name" value="PESCADILLO - RELATED"/>
    <property type="match status" value="1"/>
</dbReference>
<comment type="subcellular location">
    <subcellularLocation>
        <location evidence="1">Nucleus</location>
    </subcellularLocation>
</comment>
<protein>
    <submittedName>
        <fullName evidence="2">Uncharacterized protein</fullName>
    </submittedName>
</protein>
<reference evidence="2" key="2">
    <citation type="submission" date="2023-06" db="EMBL/GenBank/DDBJ databases">
        <authorList>
            <person name="Ma L."/>
            <person name="Liu K.-W."/>
            <person name="Li Z."/>
            <person name="Hsiao Y.-Y."/>
            <person name="Qi Y."/>
            <person name="Fu T."/>
            <person name="Tang G."/>
            <person name="Zhang D."/>
            <person name="Sun W.-H."/>
            <person name="Liu D.-K."/>
            <person name="Li Y."/>
            <person name="Chen G.-Z."/>
            <person name="Liu X.-D."/>
            <person name="Liao X.-Y."/>
            <person name="Jiang Y.-T."/>
            <person name="Yu X."/>
            <person name="Hao Y."/>
            <person name="Huang J."/>
            <person name="Zhao X.-W."/>
            <person name="Ke S."/>
            <person name="Chen Y.-Y."/>
            <person name="Wu W.-L."/>
            <person name="Hsu J.-L."/>
            <person name="Lin Y.-F."/>
            <person name="Huang M.-D."/>
            <person name="Li C.-Y."/>
            <person name="Huang L."/>
            <person name="Wang Z.-W."/>
            <person name="Zhao X."/>
            <person name="Zhong W.-Y."/>
            <person name="Peng D.-H."/>
            <person name="Ahmad S."/>
            <person name="Lan S."/>
            <person name="Zhang J.-S."/>
            <person name="Tsai W.-C."/>
            <person name="Van De Peer Y."/>
            <person name="Liu Z.-J."/>
        </authorList>
    </citation>
    <scope>NUCLEOTIDE SEQUENCE</scope>
    <source>
        <strain evidence="2">CP</strain>
        <tissue evidence="2">Leaves</tissue>
    </source>
</reference>
<reference evidence="2" key="1">
    <citation type="journal article" date="2023" name="Nat. Commun.">
        <title>Diploid and tetraploid genomes of Acorus and the evolution of monocots.</title>
        <authorList>
            <person name="Ma L."/>
            <person name="Liu K.W."/>
            <person name="Li Z."/>
            <person name="Hsiao Y.Y."/>
            <person name="Qi Y."/>
            <person name="Fu T."/>
            <person name="Tang G.D."/>
            <person name="Zhang D."/>
            <person name="Sun W.H."/>
            <person name="Liu D.K."/>
            <person name="Li Y."/>
            <person name="Chen G.Z."/>
            <person name="Liu X.D."/>
            <person name="Liao X.Y."/>
            <person name="Jiang Y.T."/>
            <person name="Yu X."/>
            <person name="Hao Y."/>
            <person name="Huang J."/>
            <person name="Zhao X.W."/>
            <person name="Ke S."/>
            <person name="Chen Y.Y."/>
            <person name="Wu W.L."/>
            <person name="Hsu J.L."/>
            <person name="Lin Y.F."/>
            <person name="Huang M.D."/>
            <person name="Li C.Y."/>
            <person name="Huang L."/>
            <person name="Wang Z.W."/>
            <person name="Zhao X."/>
            <person name="Zhong W.Y."/>
            <person name="Peng D.H."/>
            <person name="Ahmad S."/>
            <person name="Lan S."/>
            <person name="Zhang J.S."/>
            <person name="Tsai W.C."/>
            <person name="Van de Peer Y."/>
            <person name="Liu Z.J."/>
        </authorList>
    </citation>
    <scope>NUCLEOTIDE SEQUENCE</scope>
    <source>
        <strain evidence="2">CP</strain>
    </source>
</reference>
<evidence type="ECO:0000256" key="1">
    <source>
        <dbReference type="ARBA" id="ARBA00004123"/>
    </source>
</evidence>
<dbReference type="InterPro" id="IPR010613">
    <property type="entry name" value="PES"/>
</dbReference>